<evidence type="ECO:0008006" key="4">
    <source>
        <dbReference type="Google" id="ProtNLM"/>
    </source>
</evidence>
<keyword evidence="1" id="KW-0732">Signal</keyword>
<organism evidence="2 3">
    <name type="scientific">Mycena maculata</name>
    <dbReference type="NCBI Taxonomy" id="230809"/>
    <lineage>
        <taxon>Eukaryota</taxon>
        <taxon>Fungi</taxon>
        <taxon>Dikarya</taxon>
        <taxon>Basidiomycota</taxon>
        <taxon>Agaricomycotina</taxon>
        <taxon>Agaricomycetes</taxon>
        <taxon>Agaricomycetidae</taxon>
        <taxon>Agaricales</taxon>
        <taxon>Marasmiineae</taxon>
        <taxon>Mycenaceae</taxon>
        <taxon>Mycena</taxon>
    </lineage>
</organism>
<feature type="chain" id="PRO_5042238622" description="Secreted protein" evidence="1">
    <location>
        <begin position="30"/>
        <end position="111"/>
    </location>
</feature>
<evidence type="ECO:0000256" key="1">
    <source>
        <dbReference type="SAM" id="SignalP"/>
    </source>
</evidence>
<evidence type="ECO:0000313" key="2">
    <source>
        <dbReference type="EMBL" id="KAJ7767937.1"/>
    </source>
</evidence>
<keyword evidence="3" id="KW-1185">Reference proteome</keyword>
<name>A0AAD7JPY2_9AGAR</name>
<comment type="caution">
    <text evidence="2">The sequence shown here is derived from an EMBL/GenBank/DDBJ whole genome shotgun (WGS) entry which is preliminary data.</text>
</comment>
<dbReference type="EMBL" id="JARJLG010000029">
    <property type="protein sequence ID" value="KAJ7767937.1"/>
    <property type="molecule type" value="Genomic_DNA"/>
</dbReference>
<gene>
    <name evidence="2" type="ORF">DFH07DRAFT_954829</name>
</gene>
<reference evidence="2" key="1">
    <citation type="submission" date="2023-03" db="EMBL/GenBank/DDBJ databases">
        <title>Massive genome expansion in bonnet fungi (Mycena s.s.) driven by repeated elements and novel gene families across ecological guilds.</title>
        <authorList>
            <consortium name="Lawrence Berkeley National Laboratory"/>
            <person name="Harder C.B."/>
            <person name="Miyauchi S."/>
            <person name="Viragh M."/>
            <person name="Kuo A."/>
            <person name="Thoen E."/>
            <person name="Andreopoulos B."/>
            <person name="Lu D."/>
            <person name="Skrede I."/>
            <person name="Drula E."/>
            <person name="Henrissat B."/>
            <person name="Morin E."/>
            <person name="Kohler A."/>
            <person name="Barry K."/>
            <person name="LaButti K."/>
            <person name="Morin E."/>
            <person name="Salamov A."/>
            <person name="Lipzen A."/>
            <person name="Mereny Z."/>
            <person name="Hegedus B."/>
            <person name="Baldrian P."/>
            <person name="Stursova M."/>
            <person name="Weitz H."/>
            <person name="Taylor A."/>
            <person name="Grigoriev I.V."/>
            <person name="Nagy L.G."/>
            <person name="Martin F."/>
            <person name="Kauserud H."/>
        </authorList>
    </citation>
    <scope>NUCLEOTIDE SEQUENCE</scope>
    <source>
        <strain evidence="2">CBHHK188m</strain>
    </source>
</reference>
<accession>A0AAD7JPY2</accession>
<proteinExistence type="predicted"/>
<protein>
    <recommendedName>
        <fullName evidence="4">Secreted protein</fullName>
    </recommendedName>
</protein>
<evidence type="ECO:0000313" key="3">
    <source>
        <dbReference type="Proteomes" id="UP001215280"/>
    </source>
</evidence>
<dbReference type="Proteomes" id="UP001215280">
    <property type="component" value="Unassembled WGS sequence"/>
</dbReference>
<sequence length="111" mass="12269">MSTGRRLGWIAREGVRTLLLAHLHSVVLAAQGPFIAHEHEEEVRLLLLPFHISAGSPLECSPPPPCPTQPALPSDAPTLRLKTCHSRFPWNDPLVKQMPRNAPPHRSLLGE</sequence>
<dbReference type="AlphaFoldDB" id="A0AAD7JPY2"/>
<feature type="signal peptide" evidence="1">
    <location>
        <begin position="1"/>
        <end position="29"/>
    </location>
</feature>